<feature type="compositionally biased region" description="Low complexity" evidence="1">
    <location>
        <begin position="770"/>
        <end position="783"/>
    </location>
</feature>
<dbReference type="EMBL" id="ML178815">
    <property type="protein sequence ID" value="TFL06673.1"/>
    <property type="molecule type" value="Genomic_DNA"/>
</dbReference>
<feature type="compositionally biased region" description="Polar residues" evidence="1">
    <location>
        <begin position="582"/>
        <end position="602"/>
    </location>
</feature>
<feature type="compositionally biased region" description="Low complexity" evidence="1">
    <location>
        <begin position="497"/>
        <end position="528"/>
    </location>
</feature>
<feature type="compositionally biased region" description="Polar residues" evidence="1">
    <location>
        <begin position="468"/>
        <end position="486"/>
    </location>
</feature>
<feature type="compositionally biased region" description="Polar residues" evidence="1">
    <location>
        <begin position="748"/>
        <end position="761"/>
    </location>
</feature>
<evidence type="ECO:0000313" key="3">
    <source>
        <dbReference type="Proteomes" id="UP000305067"/>
    </source>
</evidence>
<feature type="compositionally biased region" description="Polar residues" evidence="1">
    <location>
        <begin position="610"/>
        <end position="632"/>
    </location>
</feature>
<sequence>MTPSRPPGSLPKCDILSTCTPVCLRWIYNRSNPSTIRDKFLVGYQGWFTCPGDGEPLQPGHHGFSRWFSKSIQEGGNPTVDYWPETSEYTPAELYEAPGLTKGSSNEPTRVFSSRNRATVVRHFRWMAEAAVDGVFLQRNLFDCDMEKMGPAYRHLRDEVGDRVREAAEAEGRVFAYMYDVTNVDSARVLHVIEEDWKHLVGVKGILNSPSYLRERARPVVAVRGLGTSKSGHTPELVHRLAQFFRQSTPGGVYLIAGTPAHWRTSNNDADPNPALVNVYLDNFDMISPWTVRQYVTLKEVDQFSETVVKGDVELLGRRNQDGTSSKVDYMPVVFPGYSAHNMYRGRRPLNEIPRHGGKFLWQQIFNVKRLGARVVFGAMWDQYDDGTALLPIVEKSRNLPKSAQNFRFLALDDDGFDLTNDWYIRVCGYAAEGMRGERRIFESFPSKELQDFWGARPKYIQEEPSAQALSSSSAGFTQWAASQPENADEPPPPPYSLESAPSLSPSPSLSATRPSLSPSPSLSATRPPMHPAHTGSSGSFTSGRPPTSPSPNAQQFGTPSFQPGQIASPYQSSYPVPAPSGSASYPQQETGSSHHQHNTSVIAGKRPQAQGSQSQWPPSELNVHNVQRPSTFSPPLPTSQRPGASPPGSMSYPQGPTGYSGYPASPPPHGNSEYPASPQFQGNSGYPTTPSLHGNSNYPSSPSPTNYPASPPSHGNSSYPASPPPRGHYKAPSPHSSGEWRPPVGAAQTQTQYSTPSQASHARAPTPPYGGSHPTPSSHGSYPMPPGAGRSSQYPHHAPAPGPGNSSYNPGGSSRPLQNTQPGGIALPGFAASAIDKYAGHKQRQQLESTVNTLAQSGSKLFQKFAK</sequence>
<keyword evidence="3" id="KW-1185">Reference proteome</keyword>
<dbReference type="CDD" id="cd11576">
    <property type="entry name" value="GH99_GH71_like_2"/>
    <property type="match status" value="1"/>
</dbReference>
<feature type="compositionally biased region" description="Polar residues" evidence="1">
    <location>
        <begin position="535"/>
        <end position="575"/>
    </location>
</feature>
<evidence type="ECO:0000313" key="2">
    <source>
        <dbReference type="EMBL" id="TFL06673.1"/>
    </source>
</evidence>
<feature type="compositionally biased region" description="Polar residues" evidence="1">
    <location>
        <begin position="679"/>
        <end position="695"/>
    </location>
</feature>
<feature type="region of interest" description="Disordered" evidence="1">
    <location>
        <begin position="464"/>
        <end position="829"/>
    </location>
</feature>
<dbReference type="AlphaFoldDB" id="A0A5C3QXC7"/>
<proteinExistence type="predicted"/>
<protein>
    <recommendedName>
        <fullName evidence="4">Xylosidase/arabinosidase</fullName>
    </recommendedName>
</protein>
<name>A0A5C3QXC7_9AGAR</name>
<dbReference type="Proteomes" id="UP000305067">
    <property type="component" value="Unassembled WGS sequence"/>
</dbReference>
<organism evidence="2 3">
    <name type="scientific">Pterulicium gracile</name>
    <dbReference type="NCBI Taxonomy" id="1884261"/>
    <lineage>
        <taxon>Eukaryota</taxon>
        <taxon>Fungi</taxon>
        <taxon>Dikarya</taxon>
        <taxon>Basidiomycota</taxon>
        <taxon>Agaricomycotina</taxon>
        <taxon>Agaricomycetes</taxon>
        <taxon>Agaricomycetidae</taxon>
        <taxon>Agaricales</taxon>
        <taxon>Pleurotineae</taxon>
        <taxon>Pterulaceae</taxon>
        <taxon>Pterulicium</taxon>
    </lineage>
</organism>
<dbReference type="Gene3D" id="3.20.20.80">
    <property type="entry name" value="Glycosidases"/>
    <property type="match status" value="1"/>
</dbReference>
<gene>
    <name evidence="2" type="ORF">BDV98DRAFT_498951</name>
</gene>
<reference evidence="2 3" key="1">
    <citation type="journal article" date="2019" name="Nat. Ecol. Evol.">
        <title>Megaphylogeny resolves global patterns of mushroom evolution.</title>
        <authorList>
            <person name="Varga T."/>
            <person name="Krizsan K."/>
            <person name="Foldi C."/>
            <person name="Dima B."/>
            <person name="Sanchez-Garcia M."/>
            <person name="Sanchez-Ramirez S."/>
            <person name="Szollosi G.J."/>
            <person name="Szarkandi J.G."/>
            <person name="Papp V."/>
            <person name="Albert L."/>
            <person name="Andreopoulos W."/>
            <person name="Angelini C."/>
            <person name="Antonin V."/>
            <person name="Barry K.W."/>
            <person name="Bougher N.L."/>
            <person name="Buchanan P."/>
            <person name="Buyck B."/>
            <person name="Bense V."/>
            <person name="Catcheside P."/>
            <person name="Chovatia M."/>
            <person name="Cooper J."/>
            <person name="Damon W."/>
            <person name="Desjardin D."/>
            <person name="Finy P."/>
            <person name="Geml J."/>
            <person name="Haridas S."/>
            <person name="Hughes K."/>
            <person name="Justo A."/>
            <person name="Karasinski D."/>
            <person name="Kautmanova I."/>
            <person name="Kiss B."/>
            <person name="Kocsube S."/>
            <person name="Kotiranta H."/>
            <person name="LaButti K.M."/>
            <person name="Lechner B.E."/>
            <person name="Liimatainen K."/>
            <person name="Lipzen A."/>
            <person name="Lukacs Z."/>
            <person name="Mihaltcheva S."/>
            <person name="Morgado L.N."/>
            <person name="Niskanen T."/>
            <person name="Noordeloos M.E."/>
            <person name="Ohm R.A."/>
            <person name="Ortiz-Santana B."/>
            <person name="Ovrebo C."/>
            <person name="Racz N."/>
            <person name="Riley R."/>
            <person name="Savchenko A."/>
            <person name="Shiryaev A."/>
            <person name="Soop K."/>
            <person name="Spirin V."/>
            <person name="Szebenyi C."/>
            <person name="Tomsovsky M."/>
            <person name="Tulloss R.E."/>
            <person name="Uehling J."/>
            <person name="Grigoriev I.V."/>
            <person name="Vagvolgyi C."/>
            <person name="Papp T."/>
            <person name="Martin F.M."/>
            <person name="Miettinen O."/>
            <person name="Hibbett D.S."/>
            <person name="Nagy L.G."/>
        </authorList>
    </citation>
    <scope>NUCLEOTIDE SEQUENCE [LARGE SCALE GENOMIC DNA]</scope>
    <source>
        <strain evidence="2 3">CBS 309.79</strain>
    </source>
</reference>
<accession>A0A5C3QXC7</accession>
<evidence type="ECO:0000256" key="1">
    <source>
        <dbReference type="SAM" id="MobiDB-lite"/>
    </source>
</evidence>
<evidence type="ECO:0008006" key="4">
    <source>
        <dbReference type="Google" id="ProtNLM"/>
    </source>
</evidence>
<feature type="compositionally biased region" description="Low complexity" evidence="1">
    <location>
        <begin position="804"/>
        <end position="815"/>
    </location>
</feature>
<feature type="compositionally biased region" description="Low complexity" evidence="1">
    <location>
        <begin position="696"/>
        <end position="709"/>
    </location>
</feature>
<dbReference type="OrthoDB" id="2589715at2759"/>